<protein>
    <submittedName>
        <fullName evidence="1">Glycosyltransferase</fullName>
        <ecNumber evidence="1">2.4.-.-</ecNumber>
    </submittedName>
</protein>
<keyword evidence="2" id="KW-1185">Reference proteome</keyword>
<accession>A0ACD4R5E7</accession>
<dbReference type="EC" id="2.4.-.-" evidence="1"/>
<evidence type="ECO:0000313" key="2">
    <source>
        <dbReference type="Proteomes" id="UP001226091"/>
    </source>
</evidence>
<evidence type="ECO:0000313" key="1">
    <source>
        <dbReference type="EMBL" id="WHZ55661.1"/>
    </source>
</evidence>
<gene>
    <name evidence="1" type="ORF">QLQ22_13075</name>
</gene>
<sequence length="360" mass="42166">MVSISLCMIVKNEEAVLARCLDCVKDIVDEINIVDTGSTDRTIEIANEYTDRIFHHEWSGFAPARNESFKHATKEYILYLDADDILLEEDQKKLKDLKETLDPSVDSVSMFYNAGTDEFGNVTLRYRRNRLVKTSKNYRWEGDVHNYLNVSGKIINSDISITHKKIGHSVGRNLTIYQMKIDRGDVFGARDYFYYGNELRENGHYEQAIEAYTKNIEMKEGWIEDKVYACINRGDCYRFLGDLNNELKSLFQSFVFSKTPRAETCSRIGYNFQRKKEFQSAIYWYTLATQLVPDENRWSFSYPAYYTWYPHLQMCVCYDRLGETEKAFYHNEEAGKYRPDDPSILSNKAYFEKKLGPSNK</sequence>
<dbReference type="EMBL" id="CP126116">
    <property type="protein sequence ID" value="WHZ55661.1"/>
    <property type="molecule type" value="Genomic_DNA"/>
</dbReference>
<dbReference type="Proteomes" id="UP001226091">
    <property type="component" value="Chromosome"/>
</dbReference>
<organism evidence="1 2">
    <name type="scientific">Metabacillus hrfriensis</name>
    <dbReference type="NCBI Taxonomy" id="3048891"/>
    <lineage>
        <taxon>Bacteria</taxon>
        <taxon>Bacillati</taxon>
        <taxon>Bacillota</taxon>
        <taxon>Bacilli</taxon>
        <taxon>Bacillales</taxon>
        <taxon>Bacillaceae</taxon>
        <taxon>Metabacillus</taxon>
    </lineage>
</organism>
<reference evidence="2" key="1">
    <citation type="journal article" date="2025" name="Aquaculture">
        <title>Assessment of the bioflocculant production and safety properties of Metabacillus hrfriensis sp. nov. based on phenotypic and whole-genome sequencing analysis.</title>
        <authorList>
            <person name="Zhang R."/>
            <person name="Zhao Z."/>
            <person name="Luo L."/>
            <person name="Wang S."/>
            <person name="Guo K."/>
            <person name="Xu W."/>
        </authorList>
    </citation>
    <scope>NUCLEOTIDE SEQUENCE [LARGE SCALE GENOMIC DNA]</scope>
    <source>
        <strain evidence="2">CT-WN-B3</strain>
    </source>
</reference>
<proteinExistence type="predicted"/>
<keyword evidence="1" id="KW-0328">Glycosyltransferase</keyword>
<keyword evidence="1" id="KW-0808">Transferase</keyword>
<name>A0ACD4R5E7_9BACI</name>